<keyword evidence="1" id="KW-0812">Transmembrane</keyword>
<dbReference type="AlphaFoldDB" id="A0A516GRU1"/>
<dbReference type="EMBL" id="CP041637">
    <property type="protein sequence ID" value="QDO94235.1"/>
    <property type="molecule type" value="Genomic_DNA"/>
</dbReference>
<evidence type="ECO:0000256" key="1">
    <source>
        <dbReference type="SAM" id="Phobius"/>
    </source>
</evidence>
<name>A0A516GRU1_9FLAO</name>
<evidence type="ECO:0000313" key="2">
    <source>
        <dbReference type="EMBL" id="QDO94235.1"/>
    </source>
</evidence>
<gene>
    <name evidence="2" type="ORF">FNB79_09715</name>
</gene>
<keyword evidence="1" id="KW-1133">Transmembrane helix</keyword>
<feature type="transmembrane region" description="Helical" evidence="1">
    <location>
        <begin position="127"/>
        <end position="149"/>
    </location>
</feature>
<reference evidence="2 3" key="1">
    <citation type="submission" date="2019-07" db="EMBL/GenBank/DDBJ databases">
        <title>Genome sequencing for Formosa sp. PS13.</title>
        <authorList>
            <person name="Park S.-J."/>
        </authorList>
    </citation>
    <scope>NUCLEOTIDE SEQUENCE [LARGE SCALE GENOMIC DNA]</scope>
    <source>
        <strain evidence="2 3">PS13</strain>
    </source>
</reference>
<keyword evidence="3" id="KW-1185">Reference proteome</keyword>
<protein>
    <submittedName>
        <fullName evidence="2">Uncharacterized protein</fullName>
    </submittedName>
</protein>
<dbReference type="Proteomes" id="UP000319209">
    <property type="component" value="Chromosome"/>
</dbReference>
<proteinExistence type="predicted"/>
<evidence type="ECO:0000313" key="3">
    <source>
        <dbReference type="Proteomes" id="UP000319209"/>
    </source>
</evidence>
<keyword evidence="1" id="KW-0472">Membrane</keyword>
<organism evidence="2 3">
    <name type="scientific">Formosa sediminum</name>
    <dbReference type="NCBI Taxonomy" id="2594004"/>
    <lineage>
        <taxon>Bacteria</taxon>
        <taxon>Pseudomonadati</taxon>
        <taxon>Bacteroidota</taxon>
        <taxon>Flavobacteriia</taxon>
        <taxon>Flavobacteriales</taxon>
        <taxon>Flavobacteriaceae</taxon>
        <taxon>Formosa</taxon>
    </lineage>
</organism>
<dbReference type="RefSeq" id="WP_143381120.1">
    <property type="nucleotide sequence ID" value="NZ_CP041637.1"/>
</dbReference>
<sequence>MRIKNKHTGQIIGGTYSYWKKEILPKHKETNYDILTHPDIVDVYEINPNNGKLNFIESIDRSHAKKLYLTKDNFTIKDSDLSKFDEYYRLKNQSDFSFLQRLLKRIKQIIKPSKNPNVIPFNRFERITIIIGISAIAIAIIIPIVLFIIDKVYF</sequence>
<accession>A0A516GRU1</accession>
<dbReference type="KEGG" id="fop:FNB79_09715"/>
<dbReference type="OrthoDB" id="9809296at2"/>